<keyword evidence="3" id="KW-1185">Reference proteome</keyword>
<dbReference type="AlphaFoldDB" id="A0A9P4THE4"/>
<organism evidence="2 3">
    <name type="scientific">Curvularia kusanoi</name>
    <name type="common">Cochliobolus kusanoi</name>
    <dbReference type="NCBI Taxonomy" id="90978"/>
    <lineage>
        <taxon>Eukaryota</taxon>
        <taxon>Fungi</taxon>
        <taxon>Dikarya</taxon>
        <taxon>Ascomycota</taxon>
        <taxon>Pezizomycotina</taxon>
        <taxon>Dothideomycetes</taxon>
        <taxon>Pleosporomycetidae</taxon>
        <taxon>Pleosporales</taxon>
        <taxon>Pleosporineae</taxon>
        <taxon>Pleosporaceae</taxon>
        <taxon>Curvularia</taxon>
    </lineage>
</organism>
<dbReference type="OrthoDB" id="3790173at2759"/>
<protein>
    <submittedName>
        <fullName evidence="2">Uncharacterized protein</fullName>
    </submittedName>
</protein>
<evidence type="ECO:0000313" key="2">
    <source>
        <dbReference type="EMBL" id="KAF3004049.1"/>
    </source>
</evidence>
<feature type="compositionally biased region" description="Low complexity" evidence="1">
    <location>
        <begin position="73"/>
        <end position="94"/>
    </location>
</feature>
<reference evidence="2" key="1">
    <citation type="submission" date="2019-04" db="EMBL/GenBank/DDBJ databases">
        <title>Sequencing of skin fungus with MAO and IRED activity.</title>
        <authorList>
            <person name="Marsaioli A.J."/>
            <person name="Bonatto J.M.C."/>
            <person name="Reis Junior O."/>
        </authorList>
    </citation>
    <scope>NUCLEOTIDE SEQUENCE</scope>
    <source>
        <strain evidence="2">30M1</strain>
    </source>
</reference>
<evidence type="ECO:0000256" key="1">
    <source>
        <dbReference type="SAM" id="MobiDB-lite"/>
    </source>
</evidence>
<feature type="region of interest" description="Disordered" evidence="1">
    <location>
        <begin position="1"/>
        <end position="112"/>
    </location>
</feature>
<accession>A0A9P4THE4</accession>
<name>A0A9P4THE4_CURKU</name>
<feature type="compositionally biased region" description="Basic residues" evidence="1">
    <location>
        <begin position="36"/>
        <end position="52"/>
    </location>
</feature>
<evidence type="ECO:0000313" key="3">
    <source>
        <dbReference type="Proteomes" id="UP000801428"/>
    </source>
</evidence>
<dbReference type="Proteomes" id="UP000801428">
    <property type="component" value="Unassembled WGS sequence"/>
</dbReference>
<proteinExistence type="predicted"/>
<sequence>MSRQPQEGCHQEGSAVSAADDDSSSEDIFEKPIQLIRRHQKTRHHQKTRRPQKAPSPADLYASDEWDLPYVPESDIASSPSATSSESNESSSDDMLMKDASPVKGKEKAKKKLKNDTIRFSLTWEKDFDEDDDYTEWMLDPILLPEKVKGADANDKRFIHFVADGLDTRDSSGNSVGDRKPIVSGDTKNETLPLSSIVLTTSEKPSDVDDFLTHRKDMTEETSAVGGRHVDYDQADPCFPKSFFDASRSQQSLPFSNKSLSMKM</sequence>
<comment type="caution">
    <text evidence="2">The sequence shown here is derived from an EMBL/GenBank/DDBJ whole genome shotgun (WGS) entry which is preliminary data.</text>
</comment>
<gene>
    <name evidence="2" type="ORF">E8E13_001576</name>
</gene>
<dbReference type="EMBL" id="SWKU01000008">
    <property type="protein sequence ID" value="KAF3004049.1"/>
    <property type="molecule type" value="Genomic_DNA"/>
</dbReference>
<feature type="region of interest" description="Disordered" evidence="1">
    <location>
        <begin position="169"/>
        <end position="188"/>
    </location>
</feature>